<name>A0AA39LTY1_9BILA</name>
<gene>
    <name evidence="6" type="ORF">QR680_004897</name>
</gene>
<dbReference type="EMBL" id="JAUCMV010000003">
    <property type="protein sequence ID" value="KAK0410011.1"/>
    <property type="molecule type" value="Genomic_DNA"/>
</dbReference>
<reference evidence="6" key="1">
    <citation type="submission" date="2023-06" db="EMBL/GenBank/DDBJ databases">
        <title>Genomic analysis of the entomopathogenic nematode Steinernema hermaphroditum.</title>
        <authorList>
            <person name="Schwarz E.M."/>
            <person name="Heppert J.K."/>
            <person name="Baniya A."/>
            <person name="Schwartz H.T."/>
            <person name="Tan C.-H."/>
            <person name="Antoshechkin I."/>
            <person name="Sternberg P.W."/>
            <person name="Goodrich-Blair H."/>
            <person name="Dillman A.R."/>
        </authorList>
    </citation>
    <scope>NUCLEOTIDE SEQUENCE</scope>
    <source>
        <strain evidence="6">PS9179</strain>
        <tissue evidence="6">Whole animal</tissue>
    </source>
</reference>
<dbReference type="Proteomes" id="UP001175271">
    <property type="component" value="Unassembled WGS sequence"/>
</dbReference>
<evidence type="ECO:0000256" key="1">
    <source>
        <dbReference type="ARBA" id="ARBA00005005"/>
    </source>
</evidence>
<dbReference type="InterPro" id="IPR045002">
    <property type="entry name" value="Ech1-like"/>
</dbReference>
<dbReference type="PANTHER" id="PTHR43149:SF1">
    <property type="entry name" value="DELTA(3,5)-DELTA(2,4)-DIENOYL-COA ISOMERASE, MITOCHONDRIAL"/>
    <property type="match status" value="1"/>
</dbReference>
<sequence>MSTFKTIETKKNGAVAQIILNRLEGRNALNTIMLREVQRAFEEAAANPEIRVVVLSANGKNFSGAIDAIEQDEMFDAIRKQADVARKGHEVLRRLDPFHNAVASIEKCTKPVIAAIHGDCVGKAIELVAACDVRVASADAMFAIRSGRLGQSFLAGPLAILPKVVRSHSWLKEMTFMGTRFGVKDAFQNDLISKPFKNRETMMSAVEEMATLIASKSPVTVQASKMLMNYARDHDLQDTVSYAMCCRQTLFLGQDLQNAIKAHQQKGTSEFKNI</sequence>
<keyword evidence="3" id="KW-0276">Fatty acid metabolism</keyword>
<dbReference type="AlphaFoldDB" id="A0AA39LTY1"/>
<dbReference type="PANTHER" id="PTHR43149">
    <property type="entry name" value="ENOYL-COA HYDRATASE"/>
    <property type="match status" value="1"/>
</dbReference>
<dbReference type="SUPFAM" id="SSF52096">
    <property type="entry name" value="ClpP/crotonase"/>
    <property type="match status" value="1"/>
</dbReference>
<organism evidence="6 7">
    <name type="scientific">Steinernema hermaphroditum</name>
    <dbReference type="NCBI Taxonomy" id="289476"/>
    <lineage>
        <taxon>Eukaryota</taxon>
        <taxon>Metazoa</taxon>
        <taxon>Ecdysozoa</taxon>
        <taxon>Nematoda</taxon>
        <taxon>Chromadorea</taxon>
        <taxon>Rhabditida</taxon>
        <taxon>Tylenchina</taxon>
        <taxon>Panagrolaimomorpha</taxon>
        <taxon>Strongyloidoidea</taxon>
        <taxon>Steinernematidae</taxon>
        <taxon>Steinernema</taxon>
    </lineage>
</organism>
<dbReference type="InterPro" id="IPR029045">
    <property type="entry name" value="ClpP/crotonase-like_dom_sf"/>
</dbReference>
<evidence type="ECO:0000256" key="5">
    <source>
        <dbReference type="ARBA" id="ARBA00023235"/>
    </source>
</evidence>
<proteinExistence type="inferred from homology"/>
<keyword evidence="5" id="KW-0413">Isomerase</keyword>
<dbReference type="InterPro" id="IPR014748">
    <property type="entry name" value="Enoyl-CoA_hydra_C"/>
</dbReference>
<dbReference type="InterPro" id="IPR001753">
    <property type="entry name" value="Enoyl-CoA_hydra/iso"/>
</dbReference>
<comment type="similarity">
    <text evidence="2">Belongs to the enoyl-CoA hydratase/isomerase family.</text>
</comment>
<keyword evidence="4" id="KW-0443">Lipid metabolism</keyword>
<evidence type="ECO:0000256" key="4">
    <source>
        <dbReference type="ARBA" id="ARBA00023098"/>
    </source>
</evidence>
<comment type="pathway">
    <text evidence="1">Lipid metabolism; fatty acid beta-oxidation.</text>
</comment>
<evidence type="ECO:0008006" key="8">
    <source>
        <dbReference type="Google" id="ProtNLM"/>
    </source>
</evidence>
<evidence type="ECO:0000313" key="6">
    <source>
        <dbReference type="EMBL" id="KAK0410011.1"/>
    </source>
</evidence>
<dbReference type="GO" id="GO:0051750">
    <property type="term" value="F:delta(3,5)-delta(2,4)-dienoyl-CoA isomerase activity"/>
    <property type="evidence" value="ECO:0007669"/>
    <property type="project" value="TreeGrafter"/>
</dbReference>
<accession>A0AA39LTY1</accession>
<dbReference type="CDD" id="cd06558">
    <property type="entry name" value="crotonase-like"/>
    <property type="match status" value="1"/>
</dbReference>
<evidence type="ECO:0000256" key="3">
    <source>
        <dbReference type="ARBA" id="ARBA00022832"/>
    </source>
</evidence>
<dbReference type="Gene3D" id="1.10.12.10">
    <property type="entry name" value="Lyase 2-enoyl-coa Hydratase, Chain A, domain 2"/>
    <property type="match status" value="1"/>
</dbReference>
<dbReference type="GO" id="GO:0006631">
    <property type="term" value="P:fatty acid metabolic process"/>
    <property type="evidence" value="ECO:0007669"/>
    <property type="project" value="UniProtKB-KW"/>
</dbReference>
<comment type="caution">
    <text evidence="6">The sequence shown here is derived from an EMBL/GenBank/DDBJ whole genome shotgun (WGS) entry which is preliminary data.</text>
</comment>
<evidence type="ECO:0000313" key="7">
    <source>
        <dbReference type="Proteomes" id="UP001175271"/>
    </source>
</evidence>
<dbReference type="Pfam" id="PF00378">
    <property type="entry name" value="ECH_1"/>
    <property type="match status" value="1"/>
</dbReference>
<protein>
    <recommendedName>
        <fullName evidence="8">Enoyl-CoA hydratase</fullName>
    </recommendedName>
</protein>
<dbReference type="Gene3D" id="3.90.226.10">
    <property type="entry name" value="2-enoyl-CoA Hydratase, Chain A, domain 1"/>
    <property type="match status" value="1"/>
</dbReference>
<keyword evidence="7" id="KW-1185">Reference proteome</keyword>
<evidence type="ECO:0000256" key="2">
    <source>
        <dbReference type="ARBA" id="ARBA00005254"/>
    </source>
</evidence>